<sequence length="452" mass="53509">MSEDQINYSINIKCFEAIPFDKYPKDFTFVLNGKRYETSRIVADYLSPIIRKYHYQDETINEFFINSSIQTNENDYFSSFLELFKFDKIYNLNQTQQKYYKDYFLHLGNIDEYLRLQPNLFTDITVDNVIDRLQIIFDILNNDETKDILNINNKEDIEKLISFASSHFSEISKDKLKNLNESVIESIIKSDKIQLEDEDELLLFILDLYEKDKKYSNLFEYIQFKNAKKETIEKFIQKFSIDDINTGIWRSICKQLNQLFETNGTSERYKEKEIEIKFDGSQKFKGIMNYLNEKTGGNIHDNGTIEITSNAADNKERSPKNLVDYQNNGQYHIFQSDISSNEPNKTILFDFKDRRVQLSSYAVESCRFGSTNYCNLRNWVVEVSNDKEKWKIIDTHTNDPTLNNKSVKAVFSVNGNDDTFYRYVQIRQTGVSWFNNGYLYISRIEFFGKLME</sequence>
<evidence type="ECO:0000313" key="1">
    <source>
        <dbReference type="EMBL" id="KAK8884580.1"/>
    </source>
</evidence>
<dbReference type="Gene3D" id="2.60.120.260">
    <property type="entry name" value="Galactose-binding domain-like"/>
    <property type="match status" value="1"/>
</dbReference>
<protein>
    <recommendedName>
        <fullName evidence="3">F5/8 type C domain-containing protein</fullName>
    </recommendedName>
</protein>
<reference evidence="1 2" key="1">
    <citation type="submission" date="2024-04" db="EMBL/GenBank/DDBJ databases">
        <title>Tritrichomonas musculus Genome.</title>
        <authorList>
            <person name="Alves-Ferreira E."/>
            <person name="Grigg M."/>
            <person name="Lorenzi H."/>
            <person name="Galac M."/>
        </authorList>
    </citation>
    <scope>NUCLEOTIDE SEQUENCE [LARGE SCALE GENOMIC DNA]</scope>
    <source>
        <strain evidence="1 2">EAF2021</strain>
    </source>
</reference>
<dbReference type="SUPFAM" id="SSF49785">
    <property type="entry name" value="Galactose-binding domain-like"/>
    <property type="match status" value="1"/>
</dbReference>
<gene>
    <name evidence="1" type="ORF">M9Y10_043695</name>
</gene>
<dbReference type="InterPro" id="IPR008979">
    <property type="entry name" value="Galactose-bd-like_sf"/>
</dbReference>
<keyword evidence="2" id="KW-1185">Reference proteome</keyword>
<name>A0ABR2K0D4_9EUKA</name>
<accession>A0ABR2K0D4</accession>
<comment type="caution">
    <text evidence="1">The sequence shown here is derived from an EMBL/GenBank/DDBJ whole genome shotgun (WGS) entry which is preliminary data.</text>
</comment>
<dbReference type="EMBL" id="JAPFFF010000008">
    <property type="protein sequence ID" value="KAK8884580.1"/>
    <property type="molecule type" value="Genomic_DNA"/>
</dbReference>
<proteinExistence type="predicted"/>
<dbReference type="Proteomes" id="UP001470230">
    <property type="component" value="Unassembled WGS sequence"/>
</dbReference>
<organism evidence="1 2">
    <name type="scientific">Tritrichomonas musculus</name>
    <dbReference type="NCBI Taxonomy" id="1915356"/>
    <lineage>
        <taxon>Eukaryota</taxon>
        <taxon>Metamonada</taxon>
        <taxon>Parabasalia</taxon>
        <taxon>Tritrichomonadida</taxon>
        <taxon>Tritrichomonadidae</taxon>
        <taxon>Tritrichomonas</taxon>
    </lineage>
</organism>
<evidence type="ECO:0008006" key="3">
    <source>
        <dbReference type="Google" id="ProtNLM"/>
    </source>
</evidence>
<evidence type="ECO:0000313" key="2">
    <source>
        <dbReference type="Proteomes" id="UP001470230"/>
    </source>
</evidence>